<dbReference type="Gene3D" id="2.40.330.10">
    <property type="entry name" value="DNA-binding pseudobarrel domain"/>
    <property type="match status" value="1"/>
</dbReference>
<dbReference type="Pfam" id="PF02362">
    <property type="entry name" value="B3"/>
    <property type="match status" value="1"/>
</dbReference>
<dbReference type="InterPro" id="IPR015300">
    <property type="entry name" value="DNA-bd_pseudobarrel_sf"/>
</dbReference>
<proteinExistence type="predicted"/>
<dbReference type="Proteomes" id="UP001188597">
    <property type="component" value="Unassembled WGS sequence"/>
</dbReference>
<dbReference type="GO" id="GO:0005634">
    <property type="term" value="C:nucleus"/>
    <property type="evidence" value="ECO:0007669"/>
    <property type="project" value="UniProtKB-SubCell"/>
</dbReference>
<keyword evidence="3" id="KW-0238">DNA-binding</keyword>
<evidence type="ECO:0000256" key="2">
    <source>
        <dbReference type="ARBA" id="ARBA00023015"/>
    </source>
</evidence>
<keyword evidence="2" id="KW-0805">Transcription regulation</keyword>
<evidence type="ECO:0000313" key="8">
    <source>
        <dbReference type="Proteomes" id="UP001188597"/>
    </source>
</evidence>
<dbReference type="AlphaFoldDB" id="A0AA89AT92"/>
<evidence type="ECO:0000313" key="7">
    <source>
        <dbReference type="EMBL" id="KAK3016019.1"/>
    </source>
</evidence>
<evidence type="ECO:0000256" key="5">
    <source>
        <dbReference type="ARBA" id="ARBA00023242"/>
    </source>
</evidence>
<accession>A0AA89AT92</accession>
<dbReference type="InterPro" id="IPR050655">
    <property type="entry name" value="Plant_B3_domain"/>
</dbReference>
<dbReference type="PANTHER" id="PTHR31920:SF135">
    <property type="entry name" value="B3 DOMAIN-CONTAINING PROTEIN OS03G0621600-RELATED"/>
    <property type="match status" value="1"/>
</dbReference>
<comment type="subcellular location">
    <subcellularLocation>
        <location evidence="1">Nucleus</location>
    </subcellularLocation>
</comment>
<feature type="domain" description="TF-B3" evidence="6">
    <location>
        <begin position="36"/>
        <end position="86"/>
    </location>
</feature>
<keyword evidence="5" id="KW-0539">Nucleus</keyword>
<name>A0AA89AT92_9ASTE</name>
<dbReference type="PANTHER" id="PTHR31920">
    <property type="entry name" value="B3 DOMAIN-CONTAINING"/>
    <property type="match status" value="1"/>
</dbReference>
<protein>
    <recommendedName>
        <fullName evidence="6">TF-B3 domain-containing protein</fullName>
    </recommendedName>
</protein>
<keyword evidence="4" id="KW-0804">Transcription</keyword>
<evidence type="ECO:0000256" key="3">
    <source>
        <dbReference type="ARBA" id="ARBA00023125"/>
    </source>
</evidence>
<dbReference type="SUPFAM" id="SSF101936">
    <property type="entry name" value="DNA-binding pseudobarrel domain"/>
    <property type="match status" value="1"/>
</dbReference>
<dbReference type="CDD" id="cd10017">
    <property type="entry name" value="B3_DNA"/>
    <property type="match status" value="1"/>
</dbReference>
<evidence type="ECO:0000256" key="1">
    <source>
        <dbReference type="ARBA" id="ARBA00004123"/>
    </source>
</evidence>
<evidence type="ECO:0000259" key="6">
    <source>
        <dbReference type="Pfam" id="PF02362"/>
    </source>
</evidence>
<keyword evidence="8" id="KW-1185">Reference proteome</keyword>
<evidence type="ECO:0000256" key="4">
    <source>
        <dbReference type="ARBA" id="ARBA00023163"/>
    </source>
</evidence>
<comment type="caution">
    <text evidence="7">The sequence shown here is derived from an EMBL/GenBank/DDBJ whole genome shotgun (WGS) entry which is preliminary data.</text>
</comment>
<dbReference type="GO" id="GO:0003677">
    <property type="term" value="F:DNA binding"/>
    <property type="evidence" value="ECO:0007669"/>
    <property type="project" value="UniProtKB-KW"/>
</dbReference>
<sequence length="310" mass="34638">MQSISSSGVALRCMICYKFSEMANGGRPRFFKVFLPFRHAKRPNNESLFFNQGWSTSVKDHFAELRDFFVFKYDGNSHFTVKVFDKSGCEKETAFLAKCSQGALIISQEKGKKRVREQAEPCLFGTTECAQQRRNGAVPEGQYEMLMHISRKNEEAQQLRVGVKAEVKPCEAKITNMCAKVIVKKNIAWFEITVADCCFTKMLPNSAGILPSSMFSAAPTELNPVMLPMDGGIFPEMLFATIHSCCNLKSFPMDSGMLPEIVLSFIARTYKLLSLPISCGMLPDILFHPSHNVSSLDDKFAIEPGITPPN</sequence>
<organism evidence="7 8">
    <name type="scientific">Escallonia herrerae</name>
    <dbReference type="NCBI Taxonomy" id="1293975"/>
    <lineage>
        <taxon>Eukaryota</taxon>
        <taxon>Viridiplantae</taxon>
        <taxon>Streptophyta</taxon>
        <taxon>Embryophyta</taxon>
        <taxon>Tracheophyta</taxon>
        <taxon>Spermatophyta</taxon>
        <taxon>Magnoliopsida</taxon>
        <taxon>eudicotyledons</taxon>
        <taxon>Gunneridae</taxon>
        <taxon>Pentapetalae</taxon>
        <taxon>asterids</taxon>
        <taxon>campanulids</taxon>
        <taxon>Escalloniales</taxon>
        <taxon>Escalloniaceae</taxon>
        <taxon>Escallonia</taxon>
    </lineage>
</organism>
<reference evidence="7" key="1">
    <citation type="submission" date="2022-12" db="EMBL/GenBank/DDBJ databases">
        <title>Draft genome assemblies for two species of Escallonia (Escalloniales).</title>
        <authorList>
            <person name="Chanderbali A."/>
            <person name="Dervinis C."/>
            <person name="Anghel I."/>
            <person name="Soltis D."/>
            <person name="Soltis P."/>
            <person name="Zapata F."/>
        </authorList>
    </citation>
    <scope>NUCLEOTIDE SEQUENCE</scope>
    <source>
        <strain evidence="7">UCBG64.0493</strain>
        <tissue evidence="7">Leaf</tissue>
    </source>
</reference>
<dbReference type="InterPro" id="IPR003340">
    <property type="entry name" value="B3_DNA-bd"/>
</dbReference>
<gene>
    <name evidence="7" type="ORF">RJ639_007338</name>
</gene>
<dbReference type="EMBL" id="JAVXUP010001094">
    <property type="protein sequence ID" value="KAK3016019.1"/>
    <property type="molecule type" value="Genomic_DNA"/>
</dbReference>